<proteinExistence type="predicted"/>
<dbReference type="SUPFAM" id="SSF63446">
    <property type="entry name" value="Type I dockerin domain"/>
    <property type="match status" value="1"/>
</dbReference>
<reference evidence="1 2" key="1">
    <citation type="submission" date="2019-02" db="EMBL/GenBank/DDBJ databases">
        <title>Deep-cultivation of Planctomycetes and their phenomic and genomic characterization uncovers novel biology.</title>
        <authorList>
            <person name="Wiegand S."/>
            <person name="Jogler M."/>
            <person name="Boedeker C."/>
            <person name="Pinto D."/>
            <person name="Vollmers J."/>
            <person name="Rivas-Marin E."/>
            <person name="Kohn T."/>
            <person name="Peeters S.H."/>
            <person name="Heuer A."/>
            <person name="Rast P."/>
            <person name="Oberbeckmann S."/>
            <person name="Bunk B."/>
            <person name="Jeske O."/>
            <person name="Meyerdierks A."/>
            <person name="Storesund J.E."/>
            <person name="Kallscheuer N."/>
            <person name="Luecker S."/>
            <person name="Lage O.M."/>
            <person name="Pohl T."/>
            <person name="Merkel B.J."/>
            <person name="Hornburger P."/>
            <person name="Mueller R.-W."/>
            <person name="Bruemmer F."/>
            <person name="Labrenz M."/>
            <person name="Spormann A.M."/>
            <person name="Op den Camp H."/>
            <person name="Overmann J."/>
            <person name="Amann R."/>
            <person name="Jetten M.S.M."/>
            <person name="Mascher T."/>
            <person name="Medema M.H."/>
            <person name="Devos D.P."/>
            <person name="Kaster A.-K."/>
            <person name="Ovreas L."/>
            <person name="Rohde M."/>
            <person name="Galperin M.Y."/>
            <person name="Jogler C."/>
        </authorList>
    </citation>
    <scope>NUCLEOTIDE SEQUENCE [LARGE SCALE GENOMIC DNA]</scope>
    <source>
        <strain evidence="1 2">I41</strain>
    </source>
</reference>
<dbReference type="GO" id="GO:0004553">
    <property type="term" value="F:hydrolase activity, hydrolyzing O-glycosyl compounds"/>
    <property type="evidence" value="ECO:0007669"/>
    <property type="project" value="InterPro"/>
</dbReference>
<keyword evidence="2" id="KW-1185">Reference proteome</keyword>
<dbReference type="OrthoDB" id="242161at2"/>
<dbReference type="EMBL" id="CP036339">
    <property type="protein sequence ID" value="QDT75549.1"/>
    <property type="molecule type" value="Genomic_DNA"/>
</dbReference>
<evidence type="ECO:0008006" key="3">
    <source>
        <dbReference type="Google" id="ProtNLM"/>
    </source>
</evidence>
<sequence>MEHVDYQRRVSSLLAPLAVLLGTLVLAPTAHGARVILSENFESDLPDTLPASADFYARSVVGFVNPNTEPAKIAVSGGAFPDPFAVDNQSLVFHNPNSAAQMAITWTSIFDDDPAGFRNGSIEFDLWMAKPLPQLGAPGGKFWSFLDARIGYGGAERSGVSTNGDVTVWNNIRIQNVFGVPEPVESVVDAGAQFTVGLQTTYTDPSPGLMGPDLSFHVKIVFDGTVGNETSTFYINDTPITWLQDGAMEHPWAPGAPGVNVVSFLTDASAFFSGGATNVYMDNLVVINDDLSPLGNGDYNGDSRVDGADFLLWQSLLGAAVTPGTSADGNGNGVVDAADLSIWQTNFGAGAATAAISSIPEPTGVCMSLLGSAFYVAARRRMMLAARSLG</sequence>
<dbReference type="InterPro" id="IPR036439">
    <property type="entry name" value="Dockerin_dom_sf"/>
</dbReference>
<dbReference type="AlphaFoldDB" id="A0A517U4H9"/>
<protein>
    <recommendedName>
        <fullName evidence="3">PEP-CTERM protein-sorting domain-containing protein</fullName>
    </recommendedName>
</protein>
<accession>A0A517U4H9</accession>
<name>A0A517U4H9_9BACT</name>
<dbReference type="InterPro" id="IPR018247">
    <property type="entry name" value="EF_Hand_1_Ca_BS"/>
</dbReference>
<dbReference type="Gene3D" id="1.10.1330.10">
    <property type="entry name" value="Dockerin domain"/>
    <property type="match status" value="1"/>
</dbReference>
<evidence type="ECO:0000313" key="1">
    <source>
        <dbReference type="EMBL" id="QDT75549.1"/>
    </source>
</evidence>
<dbReference type="InterPro" id="IPR002105">
    <property type="entry name" value="Dockerin_1_rpt"/>
</dbReference>
<dbReference type="RefSeq" id="WP_145435242.1">
    <property type="nucleotide sequence ID" value="NZ_CP036339.1"/>
</dbReference>
<dbReference type="GO" id="GO:0000272">
    <property type="term" value="P:polysaccharide catabolic process"/>
    <property type="evidence" value="ECO:0007669"/>
    <property type="project" value="InterPro"/>
</dbReference>
<dbReference type="PROSITE" id="PS00018">
    <property type="entry name" value="EF_HAND_1"/>
    <property type="match status" value="1"/>
</dbReference>
<organism evidence="1 2">
    <name type="scientific">Lacipirellula limnantheis</name>
    <dbReference type="NCBI Taxonomy" id="2528024"/>
    <lineage>
        <taxon>Bacteria</taxon>
        <taxon>Pseudomonadati</taxon>
        <taxon>Planctomycetota</taxon>
        <taxon>Planctomycetia</taxon>
        <taxon>Pirellulales</taxon>
        <taxon>Lacipirellulaceae</taxon>
        <taxon>Lacipirellula</taxon>
    </lineage>
</organism>
<dbReference type="KEGG" id="llh:I41_47600"/>
<evidence type="ECO:0000313" key="2">
    <source>
        <dbReference type="Proteomes" id="UP000317909"/>
    </source>
</evidence>
<dbReference type="Pfam" id="PF00404">
    <property type="entry name" value="Dockerin_1"/>
    <property type="match status" value="1"/>
</dbReference>
<gene>
    <name evidence="1" type="ORF">I41_47600</name>
</gene>
<dbReference type="Proteomes" id="UP000317909">
    <property type="component" value="Chromosome"/>
</dbReference>